<feature type="region of interest" description="Disordered" evidence="1">
    <location>
        <begin position="1"/>
        <end position="22"/>
    </location>
</feature>
<dbReference type="GO" id="GO:0008237">
    <property type="term" value="F:metallopeptidase activity"/>
    <property type="evidence" value="ECO:0007669"/>
    <property type="project" value="UniProtKB-KW"/>
</dbReference>
<dbReference type="PANTHER" id="PTHR23077">
    <property type="entry name" value="AAA-FAMILY ATPASE"/>
    <property type="match status" value="1"/>
</dbReference>
<accession>A0ABN9KL09</accession>
<keyword evidence="3" id="KW-0482">Metalloprotease</keyword>
<dbReference type="Proteomes" id="UP001189792">
    <property type="component" value="Unassembled WGS sequence"/>
</dbReference>
<dbReference type="CDD" id="cd19481">
    <property type="entry name" value="RecA-like_protease"/>
    <property type="match status" value="2"/>
</dbReference>
<dbReference type="InterPro" id="IPR003959">
    <property type="entry name" value="ATPase_AAA_core"/>
</dbReference>
<comment type="caution">
    <text evidence="3">The sequence shown here is derived from an EMBL/GenBank/DDBJ whole genome shotgun (WGS) entry which is preliminary data.</text>
</comment>
<dbReference type="Gene3D" id="3.40.50.300">
    <property type="entry name" value="P-loop containing nucleotide triphosphate hydrolases"/>
    <property type="match status" value="2"/>
</dbReference>
<proteinExistence type="predicted"/>
<evidence type="ECO:0000313" key="4">
    <source>
        <dbReference type="Proteomes" id="UP001189792"/>
    </source>
</evidence>
<keyword evidence="4" id="KW-1185">Reference proteome</keyword>
<name>A0ABN9KL09_9RALS</name>
<reference evidence="3 4" key="1">
    <citation type="submission" date="2023-07" db="EMBL/GenBank/DDBJ databases">
        <authorList>
            <person name="Peeters C."/>
        </authorList>
    </citation>
    <scope>NUCLEOTIDE SEQUENCE [LARGE SCALE GENOMIC DNA]</scope>
    <source>
        <strain evidence="3 4">LMG 32965</strain>
    </source>
</reference>
<keyword evidence="3" id="KW-0378">Hydrolase</keyword>
<dbReference type="Gene3D" id="1.10.8.60">
    <property type="match status" value="1"/>
</dbReference>
<dbReference type="InterPro" id="IPR050168">
    <property type="entry name" value="AAA_ATPase_domain"/>
</dbReference>
<dbReference type="RefSeq" id="WP_316887390.1">
    <property type="nucleotide sequence ID" value="NZ_CAUDLI010000009.1"/>
</dbReference>
<organism evidence="3 4">
    <name type="scientific">Ralstonia flatus</name>
    <dbReference type="NCBI Taxonomy" id="3058601"/>
    <lineage>
        <taxon>Bacteria</taxon>
        <taxon>Pseudomonadati</taxon>
        <taxon>Pseudomonadota</taxon>
        <taxon>Betaproteobacteria</taxon>
        <taxon>Burkholderiales</taxon>
        <taxon>Burkholderiaceae</taxon>
        <taxon>Ralstonia</taxon>
    </lineage>
</organism>
<gene>
    <name evidence="3" type="primary">ftsH_2</name>
    <name evidence="3" type="ORF">R77564_03951</name>
</gene>
<dbReference type="SMART" id="SM00382">
    <property type="entry name" value="AAA"/>
    <property type="match status" value="2"/>
</dbReference>
<evidence type="ECO:0000256" key="1">
    <source>
        <dbReference type="SAM" id="MobiDB-lite"/>
    </source>
</evidence>
<evidence type="ECO:0000259" key="2">
    <source>
        <dbReference type="SMART" id="SM00382"/>
    </source>
</evidence>
<dbReference type="EMBL" id="CAUDLI010000009">
    <property type="protein sequence ID" value="CAJ0896042.1"/>
    <property type="molecule type" value="Genomic_DNA"/>
</dbReference>
<feature type="domain" description="AAA+ ATPase" evidence="2">
    <location>
        <begin position="338"/>
        <end position="467"/>
    </location>
</feature>
<feature type="domain" description="AAA+ ATPase" evidence="2">
    <location>
        <begin position="81"/>
        <end position="218"/>
    </location>
</feature>
<evidence type="ECO:0000313" key="3">
    <source>
        <dbReference type="EMBL" id="CAJ0896042.1"/>
    </source>
</evidence>
<dbReference type="SUPFAM" id="SSF52540">
    <property type="entry name" value="P-loop containing nucleoside triphosphate hydrolases"/>
    <property type="match status" value="2"/>
</dbReference>
<dbReference type="Pfam" id="PF00004">
    <property type="entry name" value="AAA"/>
    <property type="match status" value="2"/>
</dbReference>
<protein>
    <submittedName>
        <fullName evidence="3">ATP-dependent zinc metalloprotease FtsH</fullName>
        <ecNumber evidence="3">3.4.24.-</ecNumber>
    </submittedName>
</protein>
<dbReference type="InterPro" id="IPR027417">
    <property type="entry name" value="P-loop_NTPase"/>
</dbReference>
<dbReference type="InterPro" id="IPR003593">
    <property type="entry name" value="AAA+_ATPase"/>
</dbReference>
<sequence length="551" mass="59944">MPRIAALPKPASQNADVARTGHTVPHPADVNQYSDATQAFAHCIHRPRLKLENVAGMKETKQRLCHSVSEILDAQQGQGTPRNGILLFGEPGNGKSLLAEALAGEFSLPLLSISFGDVASKWINETPQKIRAVFDAAREISPCVLFIDEIDSFLKPRDGTASAHSMDKDVVNTMLTEIVGLRTTPIVFVAATNFLEQLDAAAIREGRFDFKIEIPPPDLAARISLLTHSIGTCLGPDAVDKDTIQALAERWDGFSAARLRALGKQLQEMQADGKFSGKVTFAIGRQAMRLLQGRGGHLPPDVKPIEQIIMPAESRHALHDLADRLQNADRLESLGASLPTGLLFYGPPGTGKTQAAMALARASEYAFLQIDGADIIGRPDAWDRLIREARDLRPAIVFIDEADDVLADRRHSGYATLTNKILSTLDGARGRLRDVVFIAATNHYDRLDQAALRSGRYGIKVRFDIPSGADLDAYVASRIEALTSYLWVDAGALEKCQTVLRGRTIADVDTLINEVLSICAIRDVYCDATEIQAEDVDAAARALFGMPKRSS</sequence>
<dbReference type="EC" id="3.4.24.-" evidence="3"/>
<keyword evidence="3" id="KW-0645">Protease</keyword>